<evidence type="ECO:0000313" key="1">
    <source>
        <dbReference type="EMBL" id="CUV33334.1"/>
    </source>
</evidence>
<reference evidence="1" key="1">
    <citation type="submission" date="2015-10" db="EMBL/GenBank/DDBJ databases">
        <authorList>
            <person name="Gilbert D.G."/>
        </authorList>
    </citation>
    <scope>NUCLEOTIDE SEQUENCE</scope>
    <source>
        <strain evidence="1">Phyl III-seqv23</strain>
    </source>
</reference>
<proteinExistence type="predicted"/>
<organism evidence="1">
    <name type="scientific">Ralstonia solanacearum</name>
    <name type="common">Pseudomonas solanacearum</name>
    <dbReference type="NCBI Taxonomy" id="305"/>
    <lineage>
        <taxon>Bacteria</taxon>
        <taxon>Pseudomonadati</taxon>
        <taxon>Pseudomonadota</taxon>
        <taxon>Betaproteobacteria</taxon>
        <taxon>Burkholderiales</taxon>
        <taxon>Burkholderiaceae</taxon>
        <taxon>Ralstonia</taxon>
        <taxon>Ralstonia solanacearum species complex</taxon>
    </lineage>
</organism>
<gene>
    <name evidence="1" type="ORF">TD1301_v1_360001</name>
</gene>
<sequence>MRAREAVLDRLPALLPGDAG</sequence>
<protein>
    <submittedName>
        <fullName evidence="1">Uncharacterized protein</fullName>
    </submittedName>
</protein>
<dbReference type="AlphaFoldDB" id="A0A0S4VFD7"/>
<accession>A0A0S4VFD7</accession>
<name>A0A0S4VFD7_RALSL</name>
<dbReference type="EMBL" id="LN899825">
    <property type="protein sequence ID" value="CUV33334.1"/>
    <property type="molecule type" value="Genomic_DNA"/>
</dbReference>